<reference evidence="1 2" key="1">
    <citation type="journal article" date="1998" name="Science">
        <title>Genome sequence of the nematode C. elegans: a platform for investigating biology.</title>
        <authorList>
            <consortium name="The C. elegans sequencing consortium"/>
            <person name="Sulson J.E."/>
            <person name="Waterston R."/>
        </authorList>
    </citation>
    <scope>NUCLEOTIDE SEQUENCE [LARGE SCALE GENOMIC DNA]</scope>
    <source>
        <strain evidence="1 2">Bristol N2</strain>
    </source>
</reference>
<evidence type="ECO:0000313" key="1">
    <source>
        <dbReference type="EMBL" id="SPC47304.1"/>
    </source>
</evidence>
<gene>
    <name evidence="1" type="ORF">CELE_T14B4.20</name>
    <name evidence="1 3" type="ORF">T14B4.20</name>
</gene>
<proteinExistence type="predicted"/>
<dbReference type="EMBL" id="BX284602">
    <property type="protein sequence ID" value="SPC47304.1"/>
    <property type="molecule type" value="Genomic_DNA"/>
</dbReference>
<evidence type="ECO:0000313" key="3">
    <source>
        <dbReference type="WormBase" id="T14B4.20"/>
    </source>
</evidence>
<name>A0A2K5ATR6_CAEEL</name>
<protein>
    <submittedName>
        <fullName evidence="1">Uncharacterized protein</fullName>
    </submittedName>
</protein>
<evidence type="ECO:0000313" key="2">
    <source>
        <dbReference type="Proteomes" id="UP000001940"/>
    </source>
</evidence>
<dbReference type="WormBase" id="T14B4.20">
    <property type="protein sequence ID" value="CE52535"/>
    <property type="gene ID" value="WBGene00303080"/>
</dbReference>
<keyword evidence="2" id="KW-1185">Reference proteome</keyword>
<dbReference type="Proteomes" id="UP000001940">
    <property type="component" value="Chromosome II"/>
</dbReference>
<dbReference type="AGR" id="WB:WBGene00303080"/>
<organism evidence="1 2">
    <name type="scientific">Caenorhabditis elegans</name>
    <dbReference type="NCBI Taxonomy" id="6239"/>
    <lineage>
        <taxon>Eukaryota</taxon>
        <taxon>Metazoa</taxon>
        <taxon>Ecdysozoa</taxon>
        <taxon>Nematoda</taxon>
        <taxon>Chromadorea</taxon>
        <taxon>Rhabditida</taxon>
        <taxon>Rhabditina</taxon>
        <taxon>Rhabditomorpha</taxon>
        <taxon>Rhabditoidea</taxon>
        <taxon>Rhabditidae</taxon>
        <taxon>Peloderinae</taxon>
        <taxon>Caenorhabditis</taxon>
    </lineage>
</organism>
<dbReference type="OrthoDB" id="5839207at2759"/>
<dbReference type="InParanoid" id="A0A2K5ATR6"/>
<sequence length="12" mass="1284">MVSEFGLKSSIS</sequence>
<accession>A0A2K5ATR6</accession>